<evidence type="ECO:0000313" key="2">
    <source>
        <dbReference type="Proteomes" id="UP001189122"/>
    </source>
</evidence>
<dbReference type="Proteomes" id="UP001189122">
    <property type="component" value="Unassembled WGS sequence"/>
</dbReference>
<organism evidence="1">
    <name type="scientific">Spirodela intermedia</name>
    <name type="common">Intermediate duckweed</name>
    <dbReference type="NCBI Taxonomy" id="51605"/>
    <lineage>
        <taxon>Eukaryota</taxon>
        <taxon>Viridiplantae</taxon>
        <taxon>Streptophyta</taxon>
        <taxon>Embryophyta</taxon>
        <taxon>Tracheophyta</taxon>
        <taxon>Spermatophyta</taxon>
        <taxon>Magnoliopsida</taxon>
        <taxon>Liliopsida</taxon>
        <taxon>Araceae</taxon>
        <taxon>Lemnoideae</taxon>
        <taxon>Spirodela</taxon>
    </lineage>
</organism>
<sequence>MWFYCEQRHIIKTNKNKGFQGILIYRGCTNI</sequence>
<protein>
    <submittedName>
        <fullName evidence="1">Uncharacterized protein</fullName>
    </submittedName>
</protein>
<name>A0A7I8JEV4_SPIIN</name>
<dbReference type="EMBL" id="CACRZD030000011">
    <property type="protein sequence ID" value="CAA6668073.1"/>
    <property type="molecule type" value="Genomic_DNA"/>
</dbReference>
<keyword evidence="2" id="KW-1185">Reference proteome</keyword>
<reference evidence="1 2" key="1">
    <citation type="submission" date="2019-12" db="EMBL/GenBank/DDBJ databases">
        <authorList>
            <person name="Scholz U."/>
            <person name="Mascher M."/>
            <person name="Fiebig A."/>
        </authorList>
    </citation>
    <scope>NUCLEOTIDE SEQUENCE</scope>
</reference>
<gene>
    <name evidence="1" type="ORF">SI7747_11014467</name>
</gene>
<evidence type="ECO:0000313" key="1">
    <source>
        <dbReference type="EMBL" id="CAA2628826.1"/>
    </source>
</evidence>
<proteinExistence type="predicted"/>
<dbReference type="AlphaFoldDB" id="A0A7I8JEV4"/>
<accession>A0A7I8JEV4</accession>
<dbReference type="EMBL" id="LR743598">
    <property type="protein sequence ID" value="CAA2628826.1"/>
    <property type="molecule type" value="Genomic_DNA"/>
</dbReference>